<sequence length="33" mass="4010">MAAMGSTATASTRCRWWRRAGRWRRRTWPGWWG</sequence>
<evidence type="ECO:0000313" key="2">
    <source>
        <dbReference type="Proteomes" id="UP000008022"/>
    </source>
</evidence>
<organism evidence="1 2">
    <name type="scientific">Oryza rufipogon</name>
    <name type="common">Brownbeard rice</name>
    <name type="synonym">Asian wild rice</name>
    <dbReference type="NCBI Taxonomy" id="4529"/>
    <lineage>
        <taxon>Eukaryota</taxon>
        <taxon>Viridiplantae</taxon>
        <taxon>Streptophyta</taxon>
        <taxon>Embryophyta</taxon>
        <taxon>Tracheophyta</taxon>
        <taxon>Spermatophyta</taxon>
        <taxon>Magnoliopsida</taxon>
        <taxon>Liliopsida</taxon>
        <taxon>Poales</taxon>
        <taxon>Poaceae</taxon>
        <taxon>BOP clade</taxon>
        <taxon>Oryzoideae</taxon>
        <taxon>Oryzeae</taxon>
        <taxon>Oryzinae</taxon>
        <taxon>Oryza</taxon>
    </lineage>
</organism>
<dbReference type="Gramene" id="ORUFI01G13150.1">
    <property type="protein sequence ID" value="ORUFI01G13150.1"/>
    <property type="gene ID" value="ORUFI01G13150"/>
</dbReference>
<dbReference type="EnsemblPlants" id="ORUFI01G13150.1">
    <property type="protein sequence ID" value="ORUFI01G13150.1"/>
    <property type="gene ID" value="ORUFI01G13150"/>
</dbReference>
<name>A0A0E0MUY9_ORYRU</name>
<dbReference type="AlphaFoldDB" id="A0A0E0MUY9"/>
<dbReference type="Proteomes" id="UP000008022">
    <property type="component" value="Unassembled WGS sequence"/>
</dbReference>
<evidence type="ECO:0000313" key="1">
    <source>
        <dbReference type="EnsemblPlants" id="ORUFI01G13150.1"/>
    </source>
</evidence>
<keyword evidence="2" id="KW-1185">Reference proteome</keyword>
<accession>A0A0E0MUY9</accession>
<proteinExistence type="predicted"/>
<reference evidence="1" key="2">
    <citation type="submission" date="2015-06" db="UniProtKB">
        <authorList>
            <consortium name="EnsemblPlants"/>
        </authorList>
    </citation>
    <scope>IDENTIFICATION</scope>
</reference>
<reference evidence="2" key="1">
    <citation type="submission" date="2013-06" db="EMBL/GenBank/DDBJ databases">
        <authorList>
            <person name="Zhao Q."/>
        </authorList>
    </citation>
    <scope>NUCLEOTIDE SEQUENCE</scope>
    <source>
        <strain evidence="2">cv. W1943</strain>
    </source>
</reference>
<dbReference type="HOGENOM" id="CLU_3385569_0_0_1"/>
<protein>
    <submittedName>
        <fullName evidence="1">Uncharacterized protein</fullName>
    </submittedName>
</protein>